<dbReference type="EC" id="2.1.1.44" evidence="5"/>
<comment type="caution">
    <text evidence="5">The sequence shown here is derived from an EMBL/GenBank/DDBJ whole genome shotgun (WGS) entry which is preliminary data.</text>
</comment>
<dbReference type="InterPro" id="IPR017804">
    <property type="entry name" value="MeTrfase_EgtD-like"/>
</dbReference>
<evidence type="ECO:0000256" key="2">
    <source>
        <dbReference type="ARBA" id="ARBA00022679"/>
    </source>
</evidence>
<dbReference type="GO" id="GO:0032259">
    <property type="term" value="P:methylation"/>
    <property type="evidence" value="ECO:0007669"/>
    <property type="project" value="UniProtKB-KW"/>
</dbReference>
<evidence type="ECO:0000256" key="3">
    <source>
        <dbReference type="SAM" id="MobiDB-lite"/>
    </source>
</evidence>
<feature type="domain" description="Histidine-specific methyltransferase SAM-dependent" evidence="4">
    <location>
        <begin position="64"/>
        <end position="362"/>
    </location>
</feature>
<dbReference type="SUPFAM" id="SSF53335">
    <property type="entry name" value="S-adenosyl-L-methionine-dependent methyltransferases"/>
    <property type="match status" value="1"/>
</dbReference>
<dbReference type="PIRSF" id="PIRSF018005">
    <property type="entry name" value="UCP018005"/>
    <property type="match status" value="1"/>
</dbReference>
<dbReference type="Proteomes" id="UP001216674">
    <property type="component" value="Unassembled WGS sequence"/>
</dbReference>
<dbReference type="PANTHER" id="PTHR43397">
    <property type="entry name" value="ERGOTHIONEINE BIOSYNTHESIS PROTEIN 1"/>
    <property type="match status" value="1"/>
</dbReference>
<name>A0ABT6AK15_9BURK</name>
<evidence type="ECO:0000313" key="6">
    <source>
        <dbReference type="Proteomes" id="UP001216674"/>
    </source>
</evidence>
<evidence type="ECO:0000259" key="4">
    <source>
        <dbReference type="Pfam" id="PF10017"/>
    </source>
</evidence>
<gene>
    <name evidence="5" type="primary">egtD</name>
    <name evidence="5" type="ORF">P3W85_07525</name>
</gene>
<keyword evidence="2 5" id="KW-0808">Transferase</keyword>
<feature type="region of interest" description="Disordered" evidence="3">
    <location>
        <begin position="1"/>
        <end position="29"/>
    </location>
</feature>
<dbReference type="EMBL" id="JARJLM010000130">
    <property type="protein sequence ID" value="MDF3832794.1"/>
    <property type="molecule type" value="Genomic_DNA"/>
</dbReference>
<dbReference type="RefSeq" id="WP_276264316.1">
    <property type="nucleotide sequence ID" value="NZ_JARJLM010000130.1"/>
</dbReference>
<dbReference type="NCBIfam" id="TIGR03438">
    <property type="entry name" value="egtD_ergothio"/>
    <property type="match status" value="1"/>
</dbReference>
<organism evidence="5 6">
    <name type="scientific">Cupriavidus basilensis</name>
    <dbReference type="NCBI Taxonomy" id="68895"/>
    <lineage>
        <taxon>Bacteria</taxon>
        <taxon>Pseudomonadati</taxon>
        <taxon>Pseudomonadota</taxon>
        <taxon>Betaproteobacteria</taxon>
        <taxon>Burkholderiales</taxon>
        <taxon>Burkholderiaceae</taxon>
        <taxon>Cupriavidus</taxon>
    </lineage>
</organism>
<dbReference type="InterPro" id="IPR035094">
    <property type="entry name" value="EgtD"/>
</dbReference>
<evidence type="ECO:0000313" key="5">
    <source>
        <dbReference type="EMBL" id="MDF3832794.1"/>
    </source>
</evidence>
<keyword evidence="6" id="KW-1185">Reference proteome</keyword>
<dbReference type="InterPro" id="IPR051128">
    <property type="entry name" value="EgtD_Methyltrsf_superfamily"/>
</dbReference>
<evidence type="ECO:0000256" key="1">
    <source>
        <dbReference type="ARBA" id="ARBA00022603"/>
    </source>
</evidence>
<proteinExistence type="predicted"/>
<accession>A0ABT6AK15</accession>
<dbReference type="InterPro" id="IPR029063">
    <property type="entry name" value="SAM-dependent_MTases_sf"/>
</dbReference>
<dbReference type="InterPro" id="IPR019257">
    <property type="entry name" value="MeTrfase_dom"/>
</dbReference>
<dbReference type="Pfam" id="PF10017">
    <property type="entry name" value="Methyltransf_33"/>
    <property type="match status" value="1"/>
</dbReference>
<sequence>MPAVPTPLHPRHDPSHAKHNGTPTLKSNGSQAGAVLAANGHALPKPVPRLDFIQQYHEDSGALRGEITRGLLASAASISPKFFYDVLGSRLFEAITDLPEYYPTRTEAAVFAAFAPAMAARAGSGCVLIDLGAGNCQKAARLFGSLQPAQYVALDISVEFLRGTLFCLQQQHPQIPMLGLGADLCAPLDLPPEVRHGRRLFFYPGSSIGNFAPAQAQALLQRLRAAAVRGDGVLVGVDLVKDERALVAAYDDALGVTAAFNRNVLRNLNRIVGSDFRLEDWRHAARFDTAGSRIQMHLRAERDVTVRWPEGQREFCAGEQIHTEDSYKYRPEAFAALLEAAGFDDPVWWTDPRGWFAVFHARA</sequence>
<dbReference type="GO" id="GO:0052706">
    <property type="term" value="F:L-histidine N(alpha)-methyltransferase activity"/>
    <property type="evidence" value="ECO:0007669"/>
    <property type="project" value="UniProtKB-EC"/>
</dbReference>
<dbReference type="Gene3D" id="3.40.50.150">
    <property type="entry name" value="Vaccinia Virus protein VP39"/>
    <property type="match status" value="1"/>
</dbReference>
<protein>
    <submittedName>
        <fullName evidence="5">L-histidine N(Alpha)-methyltransferase</fullName>
        <ecNumber evidence="5">2.1.1.44</ecNumber>
    </submittedName>
</protein>
<dbReference type="PANTHER" id="PTHR43397:SF1">
    <property type="entry name" value="ERGOTHIONEINE BIOSYNTHESIS PROTEIN 1"/>
    <property type="match status" value="1"/>
</dbReference>
<reference evidence="5 6" key="1">
    <citation type="submission" date="2023-03" db="EMBL/GenBank/DDBJ databases">
        <title>Draft assemblies of triclosan tolerant bacteria isolated from returned activated sludge.</title>
        <authorList>
            <person name="Van Hamelsveld S."/>
        </authorList>
    </citation>
    <scope>NUCLEOTIDE SEQUENCE [LARGE SCALE GENOMIC DNA]</scope>
    <source>
        <strain evidence="5 6">GW210010_S58</strain>
    </source>
</reference>
<keyword evidence="1 5" id="KW-0489">Methyltransferase</keyword>